<dbReference type="Proteomes" id="UP000028582">
    <property type="component" value="Unassembled WGS sequence"/>
</dbReference>
<keyword evidence="1" id="KW-0479">Metal-binding</keyword>
<evidence type="ECO:0000313" key="4">
    <source>
        <dbReference type="EMBL" id="ETO74924.1"/>
    </source>
</evidence>
<gene>
    <name evidence="4" type="ORF">F444_09410</name>
</gene>
<keyword evidence="1" id="KW-0862">Zinc</keyword>
<evidence type="ECO:0000259" key="3">
    <source>
        <dbReference type="PROSITE" id="PS50158"/>
    </source>
</evidence>
<evidence type="ECO:0000256" key="1">
    <source>
        <dbReference type="PROSITE-ProRule" id="PRU00047"/>
    </source>
</evidence>
<organism evidence="4 5">
    <name type="scientific">Phytophthora nicotianae P1976</name>
    <dbReference type="NCBI Taxonomy" id="1317066"/>
    <lineage>
        <taxon>Eukaryota</taxon>
        <taxon>Sar</taxon>
        <taxon>Stramenopiles</taxon>
        <taxon>Oomycota</taxon>
        <taxon>Peronosporomycetes</taxon>
        <taxon>Peronosporales</taxon>
        <taxon>Peronosporaceae</taxon>
        <taxon>Phytophthora</taxon>
    </lineage>
</organism>
<feature type="region of interest" description="Disordered" evidence="2">
    <location>
        <begin position="87"/>
        <end position="133"/>
    </location>
</feature>
<evidence type="ECO:0000256" key="2">
    <source>
        <dbReference type="SAM" id="MobiDB-lite"/>
    </source>
</evidence>
<dbReference type="InterPro" id="IPR001878">
    <property type="entry name" value="Znf_CCHC"/>
</dbReference>
<feature type="compositionally biased region" description="Basic and acidic residues" evidence="2">
    <location>
        <begin position="94"/>
        <end position="103"/>
    </location>
</feature>
<protein>
    <recommendedName>
        <fullName evidence="3">CCHC-type domain-containing protein</fullName>
    </recommendedName>
</protein>
<dbReference type="GO" id="GO:0003676">
    <property type="term" value="F:nucleic acid binding"/>
    <property type="evidence" value="ECO:0007669"/>
    <property type="project" value="InterPro"/>
</dbReference>
<dbReference type="EMBL" id="ANJA01001736">
    <property type="protein sequence ID" value="ETO74924.1"/>
    <property type="molecule type" value="Genomic_DNA"/>
</dbReference>
<sequence length="204" mass="22568">MATEWKNAGNNVTPHAMKLFDAEKLLVAQQTVLVGDALIFYVFDAFDSRSNSSDNAHLYEEAVESLSIGLPLDAELSETSTILPPPLFGKPYVRKKDNPDLMRGRKRKNNRGEGAAKSSRSEADLPNLTTEGLNDEETKRVAVFFETQLSAPSTTKREKNRCSKCGMNGHNNRRCNAATADIEEEKGIIPEEYVVTGLHTSGYM</sequence>
<proteinExistence type="predicted"/>
<dbReference type="PROSITE" id="PS50158">
    <property type="entry name" value="ZF_CCHC"/>
    <property type="match status" value="1"/>
</dbReference>
<keyword evidence="1" id="KW-0863">Zinc-finger</keyword>
<dbReference type="GO" id="GO:0008270">
    <property type="term" value="F:zinc ion binding"/>
    <property type="evidence" value="ECO:0007669"/>
    <property type="project" value="UniProtKB-KW"/>
</dbReference>
<reference evidence="4 5" key="1">
    <citation type="submission" date="2013-11" db="EMBL/GenBank/DDBJ databases">
        <title>The Genome Sequence of Phytophthora parasitica P1976.</title>
        <authorList>
            <consortium name="The Broad Institute Genomics Platform"/>
            <person name="Russ C."/>
            <person name="Tyler B."/>
            <person name="Panabieres F."/>
            <person name="Shan W."/>
            <person name="Tripathy S."/>
            <person name="Grunwald N."/>
            <person name="Machado M."/>
            <person name="Johnson C.S."/>
            <person name="Walker B."/>
            <person name="Young S."/>
            <person name="Zeng Q."/>
            <person name="Gargeya S."/>
            <person name="Fitzgerald M."/>
            <person name="Haas B."/>
            <person name="Abouelleil A."/>
            <person name="Allen A.W."/>
            <person name="Alvarado L."/>
            <person name="Arachchi H.M."/>
            <person name="Berlin A.M."/>
            <person name="Chapman S.B."/>
            <person name="Gainer-Dewar J."/>
            <person name="Goldberg J."/>
            <person name="Griggs A."/>
            <person name="Gujja S."/>
            <person name="Hansen M."/>
            <person name="Howarth C."/>
            <person name="Imamovic A."/>
            <person name="Ireland A."/>
            <person name="Larimer J."/>
            <person name="McCowan C."/>
            <person name="Murphy C."/>
            <person name="Pearson M."/>
            <person name="Poon T.W."/>
            <person name="Priest M."/>
            <person name="Roberts A."/>
            <person name="Saif S."/>
            <person name="Shea T."/>
            <person name="Sisk P."/>
            <person name="Sykes S."/>
            <person name="Wortman J."/>
            <person name="Nusbaum C."/>
            <person name="Birren B."/>
        </authorList>
    </citation>
    <scope>NUCLEOTIDE SEQUENCE [LARGE SCALE GENOMIC DNA]</scope>
    <source>
        <strain evidence="4 5">P1976</strain>
    </source>
</reference>
<feature type="domain" description="CCHC-type" evidence="3">
    <location>
        <begin position="161"/>
        <end position="175"/>
    </location>
</feature>
<dbReference type="AlphaFoldDB" id="A0A081A7R3"/>
<accession>A0A081A7R3</accession>
<comment type="caution">
    <text evidence="4">The sequence shown here is derived from an EMBL/GenBank/DDBJ whole genome shotgun (WGS) entry which is preliminary data.</text>
</comment>
<evidence type="ECO:0000313" key="5">
    <source>
        <dbReference type="Proteomes" id="UP000028582"/>
    </source>
</evidence>
<name>A0A081A7R3_PHYNI</name>